<organism evidence="1">
    <name type="scientific">Micrurus paraensis</name>
    <dbReference type="NCBI Taxonomy" id="1970185"/>
    <lineage>
        <taxon>Eukaryota</taxon>
        <taxon>Metazoa</taxon>
        <taxon>Chordata</taxon>
        <taxon>Craniata</taxon>
        <taxon>Vertebrata</taxon>
        <taxon>Euteleostomi</taxon>
        <taxon>Lepidosauria</taxon>
        <taxon>Squamata</taxon>
        <taxon>Bifurcata</taxon>
        <taxon>Unidentata</taxon>
        <taxon>Episquamata</taxon>
        <taxon>Toxicofera</taxon>
        <taxon>Serpentes</taxon>
        <taxon>Colubroidea</taxon>
        <taxon>Elapidae</taxon>
        <taxon>Elapinae</taxon>
        <taxon>Micrurus</taxon>
    </lineage>
</organism>
<dbReference type="EMBL" id="IACL01036067">
    <property type="protein sequence ID" value="LAB04617.1"/>
    <property type="molecule type" value="Transcribed_RNA"/>
</dbReference>
<reference evidence="1" key="1">
    <citation type="submission" date="2017-07" db="EMBL/GenBank/DDBJ databases">
        <authorList>
            <person name="Mikheyev A."/>
            <person name="Grau M."/>
        </authorList>
    </citation>
    <scope>NUCLEOTIDE SEQUENCE</scope>
    <source>
        <tissue evidence="1">Venom_gland</tissue>
    </source>
</reference>
<name>A0A2D4K7C8_9SAUR</name>
<accession>A0A2D4K7C8</accession>
<proteinExistence type="predicted"/>
<protein>
    <submittedName>
        <fullName evidence="1">Uncharacterized protein</fullName>
    </submittedName>
</protein>
<dbReference type="AlphaFoldDB" id="A0A2D4K7C8"/>
<reference evidence="1" key="2">
    <citation type="submission" date="2017-11" db="EMBL/GenBank/DDBJ databases">
        <title>Coralsnake Venomics: Analyses of Venom Gland Transcriptomes and Proteomes of Six Brazilian Taxa.</title>
        <authorList>
            <person name="Aird S.D."/>
            <person name="Jorge da Silva N."/>
            <person name="Qiu L."/>
            <person name="Villar-Briones A."/>
            <person name="Aparecida-Saddi V."/>
            <person name="Campos-Telles M.P."/>
            <person name="Grau M."/>
            <person name="Mikheyev A.S."/>
        </authorList>
    </citation>
    <scope>NUCLEOTIDE SEQUENCE</scope>
    <source>
        <tissue evidence="1">Venom_gland</tissue>
    </source>
</reference>
<sequence length="164" mass="18889">MIKFRTILELLSQLRAGWVILLKSQQAEILTVSRFKTTKCRKFNSIVLTSRSHELRQKNMVSVGKSPKFIFSHNLSTLEHKTLIFDSFDGGGGVNQKNRHHQNKIIFLVTLYIYVKNNSKPSMAGLVRNCRFTHFCQSKVTFIKMISWTAGPNENQKEKLFPAT</sequence>
<evidence type="ECO:0000313" key="1">
    <source>
        <dbReference type="EMBL" id="LAB04617.1"/>
    </source>
</evidence>